<evidence type="ECO:0008006" key="3">
    <source>
        <dbReference type="Google" id="ProtNLM"/>
    </source>
</evidence>
<evidence type="ECO:0000313" key="1">
    <source>
        <dbReference type="EMBL" id="VDM13818.1"/>
    </source>
</evidence>
<name>A0A3P7FSX0_WUCBA</name>
<evidence type="ECO:0000313" key="2">
    <source>
        <dbReference type="Proteomes" id="UP000270924"/>
    </source>
</evidence>
<gene>
    <name evidence="1" type="ORF">WBA_LOCUS7204</name>
</gene>
<organism evidence="1 2">
    <name type="scientific">Wuchereria bancrofti</name>
    <dbReference type="NCBI Taxonomy" id="6293"/>
    <lineage>
        <taxon>Eukaryota</taxon>
        <taxon>Metazoa</taxon>
        <taxon>Ecdysozoa</taxon>
        <taxon>Nematoda</taxon>
        <taxon>Chromadorea</taxon>
        <taxon>Rhabditida</taxon>
        <taxon>Spirurina</taxon>
        <taxon>Spiruromorpha</taxon>
        <taxon>Filarioidea</taxon>
        <taxon>Onchocercidae</taxon>
        <taxon>Wuchereria</taxon>
    </lineage>
</organism>
<sequence length="72" mass="8100">MNSGKNIPTKRTRNIMSHQAKTIPKETSALAITKPAAYEVNAKPKKINKTRSCAFCNKDHWSNECNQLILSK</sequence>
<keyword evidence="2" id="KW-1185">Reference proteome</keyword>
<dbReference type="EMBL" id="UYWW01004916">
    <property type="protein sequence ID" value="VDM13818.1"/>
    <property type="molecule type" value="Genomic_DNA"/>
</dbReference>
<protein>
    <recommendedName>
        <fullName evidence="3">Zinc knuckle family protein</fullName>
    </recommendedName>
</protein>
<accession>A0A3P7FSX0</accession>
<dbReference type="InParanoid" id="A0A3P7FSX0"/>
<proteinExistence type="predicted"/>
<dbReference type="Proteomes" id="UP000270924">
    <property type="component" value="Unassembled WGS sequence"/>
</dbReference>
<dbReference type="AlphaFoldDB" id="A0A3P7FSX0"/>
<reference evidence="1 2" key="1">
    <citation type="submission" date="2018-11" db="EMBL/GenBank/DDBJ databases">
        <authorList>
            <consortium name="Pathogen Informatics"/>
        </authorList>
    </citation>
    <scope>NUCLEOTIDE SEQUENCE [LARGE SCALE GENOMIC DNA]</scope>
</reference>